<evidence type="ECO:0000256" key="2">
    <source>
        <dbReference type="SAM" id="Phobius"/>
    </source>
</evidence>
<feature type="transmembrane region" description="Helical" evidence="2">
    <location>
        <begin position="540"/>
        <end position="559"/>
    </location>
</feature>
<reference evidence="4" key="1">
    <citation type="submission" date="2025-08" db="UniProtKB">
        <authorList>
            <consortium name="RefSeq"/>
        </authorList>
    </citation>
    <scope>IDENTIFICATION</scope>
    <source>
        <tissue evidence="4">Testes</tissue>
    </source>
</reference>
<gene>
    <name evidence="4" type="primary">LOC102808925</name>
</gene>
<feature type="transmembrane region" description="Helical" evidence="2">
    <location>
        <begin position="311"/>
        <end position="339"/>
    </location>
</feature>
<dbReference type="Gene3D" id="1.20.1730.10">
    <property type="entry name" value="Sodium/glucose cotransporter"/>
    <property type="match status" value="1"/>
</dbReference>
<name>A0ABM0MNT0_SACKO</name>
<keyword evidence="2" id="KW-0472">Membrane</keyword>
<dbReference type="Proteomes" id="UP000694865">
    <property type="component" value="Unplaced"/>
</dbReference>
<keyword evidence="1" id="KW-0813">Transport</keyword>
<organism evidence="3 4">
    <name type="scientific">Saccoglossus kowalevskii</name>
    <name type="common">Acorn worm</name>
    <dbReference type="NCBI Taxonomy" id="10224"/>
    <lineage>
        <taxon>Eukaryota</taxon>
        <taxon>Metazoa</taxon>
        <taxon>Hemichordata</taxon>
        <taxon>Enteropneusta</taxon>
        <taxon>Harrimaniidae</taxon>
        <taxon>Saccoglossus</taxon>
    </lineage>
</organism>
<dbReference type="GeneID" id="102808925"/>
<accession>A0ABM0MNT0</accession>
<dbReference type="PANTHER" id="PTHR46154">
    <property type="match status" value="1"/>
</dbReference>
<evidence type="ECO:0000256" key="1">
    <source>
        <dbReference type="ARBA" id="ARBA00022448"/>
    </source>
</evidence>
<sequence>MPGFQQADFGGQRNVVSDAQSPKLPAFVDGKIELDSYLLRFERFATNASWHRDGWATKLSALLPGRALELYSRMSDTDAVDKIRFHRGWLSGTAATYDGVTDLMVKEQFIGACTRDLAVYLKERAPKYLDELAVIAKQYLVAHGRQLSTKDQHNVHPALLMSAMTKVNSAFMWLSSAIVDNTGVKKERVEIDTPYLRGTVEALCVQDPIYELIVGNVPGARPPNDPDPVWNVSGSVTTSAQAKKSGTPDKVYNLLNCAIGPDGNQDNSYLTFLSRGGLMFGIINVVGNFGTVFVDQSYWQSSVAAKPRQGVWGFITGGLTWFAIPFTFATTMGLAYVALSTANGEDLLTESEINEGLVPPTVAYTLMGKAGAILMTLMILMAVTSTGSAEVIAVASILVYDLYQIHWRPYRAVNDTRSCLLCGKHRDRTENKDDQCECYSMSQCKRCWIDDSDRSSSKAAVLPTFKCPMHGPYRTYLEVLIEKKNWCIFWVAILIVPLTLLLQAAQVSLGWVYLFMGVVIGSSVVPIALTVFWTRLNGKAAVIGTVGGTLCGLTAWLVTASTFDGGLSSDVFLKNTGKRTLN</sequence>
<dbReference type="InterPro" id="IPR038269">
    <property type="entry name" value="SCAN_sf"/>
</dbReference>
<dbReference type="InterPro" id="IPR031155">
    <property type="entry name" value="DUR"/>
</dbReference>
<feature type="transmembrane region" description="Helical" evidence="2">
    <location>
        <begin position="486"/>
        <end position="505"/>
    </location>
</feature>
<dbReference type="RefSeq" id="XP_006821671.1">
    <property type="nucleotide sequence ID" value="XM_006821608.1"/>
</dbReference>
<feature type="transmembrane region" description="Helical" evidence="2">
    <location>
        <begin position="511"/>
        <end position="533"/>
    </location>
</feature>
<keyword evidence="3" id="KW-1185">Reference proteome</keyword>
<feature type="transmembrane region" description="Helical" evidence="2">
    <location>
        <begin position="372"/>
        <end position="400"/>
    </location>
</feature>
<proteinExistence type="predicted"/>
<protein>
    <submittedName>
        <fullName evidence="4">Uncharacterized protein LOC102808925</fullName>
    </submittedName>
</protein>
<feature type="transmembrane region" description="Helical" evidence="2">
    <location>
        <begin position="278"/>
        <end position="299"/>
    </location>
</feature>
<evidence type="ECO:0000313" key="3">
    <source>
        <dbReference type="Proteomes" id="UP000694865"/>
    </source>
</evidence>
<evidence type="ECO:0000313" key="4">
    <source>
        <dbReference type="RefSeq" id="XP_006821671.1"/>
    </source>
</evidence>
<dbReference type="PANTHER" id="PTHR46154:SF4">
    <property type="entry name" value="UREA ACTIVE TRANSPORTER"/>
    <property type="match status" value="1"/>
</dbReference>
<dbReference type="InterPro" id="IPR038377">
    <property type="entry name" value="Na/Glc_symporter_sf"/>
</dbReference>
<keyword evidence="2" id="KW-1133">Transmembrane helix</keyword>
<dbReference type="SUPFAM" id="SSF47353">
    <property type="entry name" value="Retrovirus capsid dimerization domain-like"/>
    <property type="match status" value="1"/>
</dbReference>
<dbReference type="Gene3D" id="1.10.4020.10">
    <property type="entry name" value="DNA breaking-rejoining enzymes"/>
    <property type="match status" value="1"/>
</dbReference>
<keyword evidence="2" id="KW-0812">Transmembrane</keyword>